<gene>
    <name evidence="3" type="ORF">M408DRAFT_333384</name>
</gene>
<feature type="coiled-coil region" evidence="1">
    <location>
        <begin position="313"/>
        <end position="340"/>
    </location>
</feature>
<dbReference type="Proteomes" id="UP000054097">
    <property type="component" value="Unassembled WGS sequence"/>
</dbReference>
<keyword evidence="4" id="KW-1185">Reference proteome</keyword>
<reference evidence="3 4" key="1">
    <citation type="submission" date="2014-04" db="EMBL/GenBank/DDBJ databases">
        <authorList>
            <consortium name="DOE Joint Genome Institute"/>
            <person name="Kuo A."/>
            <person name="Zuccaro A."/>
            <person name="Kohler A."/>
            <person name="Nagy L.G."/>
            <person name="Floudas D."/>
            <person name="Copeland A."/>
            <person name="Barry K.W."/>
            <person name="Cichocki N."/>
            <person name="Veneault-Fourrey C."/>
            <person name="LaButti K."/>
            <person name="Lindquist E.A."/>
            <person name="Lipzen A."/>
            <person name="Lundell T."/>
            <person name="Morin E."/>
            <person name="Murat C."/>
            <person name="Sun H."/>
            <person name="Tunlid A."/>
            <person name="Henrissat B."/>
            <person name="Grigoriev I.V."/>
            <person name="Hibbett D.S."/>
            <person name="Martin F."/>
            <person name="Nordberg H.P."/>
            <person name="Cantor M.N."/>
            <person name="Hua S.X."/>
        </authorList>
    </citation>
    <scope>NUCLEOTIDE SEQUENCE [LARGE SCALE GENOMIC DNA]</scope>
    <source>
        <strain evidence="3 4">MAFF 305830</strain>
    </source>
</reference>
<feature type="region of interest" description="Disordered" evidence="2">
    <location>
        <begin position="448"/>
        <end position="506"/>
    </location>
</feature>
<feature type="compositionally biased region" description="Low complexity" evidence="2">
    <location>
        <begin position="46"/>
        <end position="60"/>
    </location>
</feature>
<feature type="compositionally biased region" description="Basic and acidic residues" evidence="2">
    <location>
        <begin position="484"/>
        <end position="494"/>
    </location>
</feature>
<dbReference type="STRING" id="933852.A0A0C3ANH3"/>
<feature type="compositionally biased region" description="Acidic residues" evidence="2">
    <location>
        <begin position="474"/>
        <end position="483"/>
    </location>
</feature>
<evidence type="ECO:0000256" key="1">
    <source>
        <dbReference type="SAM" id="Coils"/>
    </source>
</evidence>
<sequence length="584" mass="65032">MASTILKKSKSTPDVLNSSPTRVFIDVTVPRHRGPRLSLADVDIDASNASKSASKSSKLSTKTVAGSAAVSTKRAEKDGRALKPTTRTNSSTSVKRGREDEKDEKEGVKKRKLEVDHKKTANVKSENKPSGRGGAKKLDTTTVAPTVADTSELVKKAVVKKPVPEPQPLWTRVGVDFTREEIEDRVLLREFALRFNGCLDLKRPILEKLEDFGEFDDATAKALLIAIIDVLRENAPSNERRPLADFIKQLRARGMSVYDILYTMHHKLRSGTNLRIPNLANVLEEGSGRNGDTIDSTALIPVMLALMDDVLETDVARKEVDRWKEEAAEVRRNYHKSMKEEKEHWAPLRVKLLDEKKAGGAGFDLAKWKKKFEAAKAKHDSKEHALKFDFIKNIAEISPRFSPLVDMDGRTYYIHSPSMRKPPAKSTRDDYRKWTWFVAVWGTRPGSAKRIDDETEADSDKKVDSSGSLSSELTDPDDSEDEISGAKEEREALAHKRAQAAAEQEGWWGFGETAELKLLAKWLQWRDQEAGAHSTPEESADGDDDATPDAEDDEAKANEGSKRLVTALLDFATVLQYADDVTAK</sequence>
<name>A0A0C3ANH3_SERVB</name>
<evidence type="ECO:0000313" key="4">
    <source>
        <dbReference type="Proteomes" id="UP000054097"/>
    </source>
</evidence>
<feature type="compositionally biased region" description="Acidic residues" evidence="2">
    <location>
        <begin position="538"/>
        <end position="554"/>
    </location>
</feature>
<feature type="compositionally biased region" description="Basic and acidic residues" evidence="2">
    <location>
        <begin position="96"/>
        <end position="129"/>
    </location>
</feature>
<feature type="region of interest" description="Disordered" evidence="2">
    <location>
        <begin position="527"/>
        <end position="562"/>
    </location>
</feature>
<dbReference type="OrthoDB" id="298344at2759"/>
<evidence type="ECO:0000256" key="2">
    <source>
        <dbReference type="SAM" id="MobiDB-lite"/>
    </source>
</evidence>
<organism evidence="3 4">
    <name type="scientific">Serendipita vermifera MAFF 305830</name>
    <dbReference type="NCBI Taxonomy" id="933852"/>
    <lineage>
        <taxon>Eukaryota</taxon>
        <taxon>Fungi</taxon>
        <taxon>Dikarya</taxon>
        <taxon>Basidiomycota</taxon>
        <taxon>Agaricomycotina</taxon>
        <taxon>Agaricomycetes</taxon>
        <taxon>Sebacinales</taxon>
        <taxon>Serendipitaceae</taxon>
        <taxon>Serendipita</taxon>
    </lineage>
</organism>
<evidence type="ECO:0000313" key="3">
    <source>
        <dbReference type="EMBL" id="KIM21574.1"/>
    </source>
</evidence>
<dbReference type="EMBL" id="KN824379">
    <property type="protein sequence ID" value="KIM21574.1"/>
    <property type="molecule type" value="Genomic_DNA"/>
</dbReference>
<dbReference type="AlphaFoldDB" id="A0A0C3ANH3"/>
<feature type="region of interest" description="Disordered" evidence="2">
    <location>
        <begin position="31"/>
        <end position="141"/>
    </location>
</feature>
<protein>
    <submittedName>
        <fullName evidence="3">Uncharacterized protein</fullName>
    </submittedName>
</protein>
<reference evidence="4" key="2">
    <citation type="submission" date="2015-01" db="EMBL/GenBank/DDBJ databases">
        <title>Evolutionary Origins and Diversification of the Mycorrhizal Mutualists.</title>
        <authorList>
            <consortium name="DOE Joint Genome Institute"/>
            <consortium name="Mycorrhizal Genomics Consortium"/>
            <person name="Kohler A."/>
            <person name="Kuo A."/>
            <person name="Nagy L.G."/>
            <person name="Floudas D."/>
            <person name="Copeland A."/>
            <person name="Barry K.W."/>
            <person name="Cichocki N."/>
            <person name="Veneault-Fourrey C."/>
            <person name="LaButti K."/>
            <person name="Lindquist E.A."/>
            <person name="Lipzen A."/>
            <person name="Lundell T."/>
            <person name="Morin E."/>
            <person name="Murat C."/>
            <person name="Riley R."/>
            <person name="Ohm R."/>
            <person name="Sun H."/>
            <person name="Tunlid A."/>
            <person name="Henrissat B."/>
            <person name="Grigoriev I.V."/>
            <person name="Hibbett D.S."/>
            <person name="Martin F."/>
        </authorList>
    </citation>
    <scope>NUCLEOTIDE SEQUENCE [LARGE SCALE GENOMIC DNA]</scope>
    <source>
        <strain evidence="4">MAFF 305830</strain>
    </source>
</reference>
<keyword evidence="1" id="KW-0175">Coiled coil</keyword>
<accession>A0A0C3ANH3</accession>
<proteinExistence type="predicted"/>
<dbReference type="HOGENOM" id="CLU_467050_0_0_1"/>